<dbReference type="PANTHER" id="PTHR31286:SF180">
    <property type="entry name" value="OS10G0362600 PROTEIN"/>
    <property type="match status" value="1"/>
</dbReference>
<evidence type="ECO:0000313" key="3">
    <source>
        <dbReference type="Proteomes" id="UP000467840"/>
    </source>
</evidence>
<comment type="caution">
    <text evidence="2">The sequence shown here is derived from an EMBL/GenBank/DDBJ whole genome shotgun (WGS) entry which is preliminary data.</text>
</comment>
<dbReference type="AlphaFoldDB" id="A0A6A6NHB8"/>
<dbReference type="PANTHER" id="PTHR31286">
    <property type="entry name" value="GLYCINE-RICH CELL WALL STRUCTURAL PROTEIN 1.8-LIKE"/>
    <property type="match status" value="1"/>
</dbReference>
<dbReference type="Pfam" id="PF14111">
    <property type="entry name" value="DUF4283"/>
    <property type="match status" value="1"/>
</dbReference>
<reference evidence="2 3" key="1">
    <citation type="journal article" date="2020" name="Mol. Plant">
        <title>The Chromosome-Based Rubber Tree Genome Provides New Insights into Spurge Genome Evolution and Rubber Biosynthesis.</title>
        <authorList>
            <person name="Liu J."/>
            <person name="Shi C."/>
            <person name="Shi C.C."/>
            <person name="Li W."/>
            <person name="Zhang Q.J."/>
            <person name="Zhang Y."/>
            <person name="Li K."/>
            <person name="Lu H.F."/>
            <person name="Shi C."/>
            <person name="Zhu S.T."/>
            <person name="Xiao Z.Y."/>
            <person name="Nan H."/>
            <person name="Yue Y."/>
            <person name="Zhu X.G."/>
            <person name="Wu Y."/>
            <person name="Hong X.N."/>
            <person name="Fan G.Y."/>
            <person name="Tong Y."/>
            <person name="Zhang D."/>
            <person name="Mao C.L."/>
            <person name="Liu Y.L."/>
            <person name="Hao S.J."/>
            <person name="Liu W.Q."/>
            <person name="Lv M.Q."/>
            <person name="Zhang H.B."/>
            <person name="Liu Y."/>
            <person name="Hu-Tang G.R."/>
            <person name="Wang J.P."/>
            <person name="Wang J.H."/>
            <person name="Sun Y.H."/>
            <person name="Ni S.B."/>
            <person name="Chen W.B."/>
            <person name="Zhang X.C."/>
            <person name="Jiao Y.N."/>
            <person name="Eichler E.E."/>
            <person name="Li G.H."/>
            <person name="Liu X."/>
            <person name="Gao L.Z."/>
        </authorList>
    </citation>
    <scope>NUCLEOTIDE SEQUENCE [LARGE SCALE GENOMIC DNA]</scope>
    <source>
        <strain evidence="3">cv. GT1</strain>
        <tissue evidence="2">Leaf</tissue>
    </source>
</reference>
<sequence length="147" mass="16614">MGKIWAIKTEFQVRRGPEGVFILMFDDPEEKERIYEGGPWLIDNNLMVLKKWPPDKSITAIDFSTNAFWIQILGLPPINWNEENNVMPARKWKRMARDGSSGSQDREGILLGVGLRGGVVFDSDKESQKNDVFSEALVAGLKPPVKP</sequence>
<accession>A0A6A6NHB8</accession>
<name>A0A6A6NHB8_HEVBR</name>
<dbReference type="InterPro" id="IPR025558">
    <property type="entry name" value="DUF4283"/>
</dbReference>
<evidence type="ECO:0000259" key="1">
    <source>
        <dbReference type="Pfam" id="PF14111"/>
    </source>
</evidence>
<proteinExistence type="predicted"/>
<organism evidence="2 3">
    <name type="scientific">Hevea brasiliensis</name>
    <name type="common">Para rubber tree</name>
    <name type="synonym">Siphonia brasiliensis</name>
    <dbReference type="NCBI Taxonomy" id="3981"/>
    <lineage>
        <taxon>Eukaryota</taxon>
        <taxon>Viridiplantae</taxon>
        <taxon>Streptophyta</taxon>
        <taxon>Embryophyta</taxon>
        <taxon>Tracheophyta</taxon>
        <taxon>Spermatophyta</taxon>
        <taxon>Magnoliopsida</taxon>
        <taxon>eudicotyledons</taxon>
        <taxon>Gunneridae</taxon>
        <taxon>Pentapetalae</taxon>
        <taxon>rosids</taxon>
        <taxon>fabids</taxon>
        <taxon>Malpighiales</taxon>
        <taxon>Euphorbiaceae</taxon>
        <taxon>Crotonoideae</taxon>
        <taxon>Micrandreae</taxon>
        <taxon>Hevea</taxon>
    </lineage>
</organism>
<protein>
    <recommendedName>
        <fullName evidence="1">DUF4283 domain-containing protein</fullName>
    </recommendedName>
</protein>
<dbReference type="EMBL" id="JAAGAX010000001">
    <property type="protein sequence ID" value="KAF2324541.1"/>
    <property type="molecule type" value="Genomic_DNA"/>
</dbReference>
<evidence type="ECO:0000313" key="2">
    <source>
        <dbReference type="EMBL" id="KAF2324541.1"/>
    </source>
</evidence>
<gene>
    <name evidence="2" type="ORF">GH714_015142</name>
</gene>
<dbReference type="InterPro" id="IPR040256">
    <property type="entry name" value="At4g02000-like"/>
</dbReference>
<dbReference type="Proteomes" id="UP000467840">
    <property type="component" value="Chromosome 5"/>
</dbReference>
<keyword evidence="3" id="KW-1185">Reference proteome</keyword>
<feature type="domain" description="DUF4283" evidence="1">
    <location>
        <begin position="3"/>
        <end position="57"/>
    </location>
</feature>